<dbReference type="Proteomes" id="UP000663193">
    <property type="component" value="Chromosome 20"/>
</dbReference>
<feature type="chain" id="PRO_5034611161" description="Ricin B lectin domain-containing protein" evidence="1">
    <location>
        <begin position="21"/>
        <end position="112"/>
    </location>
</feature>
<sequence>MLFTNIVIPVLVAFLPSALAQSNAIVSLALSTNSTCSSTPTTFEMETNRCYSFGDTKGMRVTHHSPGATYNALRVFTTANCDAGQDWKYVELDGGACENVEMYKAYLVKLRD</sequence>
<dbReference type="KEGG" id="pno:SNOG_14779"/>
<evidence type="ECO:0008006" key="4">
    <source>
        <dbReference type="Google" id="ProtNLM"/>
    </source>
</evidence>
<evidence type="ECO:0000256" key="1">
    <source>
        <dbReference type="SAM" id="SignalP"/>
    </source>
</evidence>
<proteinExistence type="predicted"/>
<reference evidence="3" key="1">
    <citation type="journal article" date="2021" name="BMC Genomics">
        <title>Chromosome-level genome assembly and manually-curated proteome of model necrotroph Parastagonospora nodorum Sn15 reveals a genome-wide trove of candidate effector homologs, and redundancy of virulence-related functions within an accessory chromosome.</title>
        <authorList>
            <person name="Bertazzoni S."/>
            <person name="Jones D.A.B."/>
            <person name="Phan H.T."/>
            <person name="Tan K.-C."/>
            <person name="Hane J.K."/>
        </authorList>
    </citation>
    <scope>NUCLEOTIDE SEQUENCE [LARGE SCALE GENOMIC DNA]</scope>
    <source>
        <strain evidence="3">SN15 / ATCC MYA-4574 / FGSC 10173)</strain>
    </source>
</reference>
<name>A0A7U2IAE3_PHANO</name>
<dbReference type="RefSeq" id="XP_001804962.1">
    <property type="nucleotide sequence ID" value="XM_001804910.1"/>
</dbReference>
<gene>
    <name evidence="2" type="ORF">JI435_147790</name>
</gene>
<dbReference type="EMBL" id="CP069042">
    <property type="protein sequence ID" value="QRD06217.1"/>
    <property type="molecule type" value="Genomic_DNA"/>
</dbReference>
<dbReference type="AlphaFoldDB" id="A0A7U2IAE3"/>
<evidence type="ECO:0000313" key="2">
    <source>
        <dbReference type="EMBL" id="QRD06217.1"/>
    </source>
</evidence>
<organism evidence="2 3">
    <name type="scientific">Phaeosphaeria nodorum (strain SN15 / ATCC MYA-4574 / FGSC 10173)</name>
    <name type="common">Glume blotch fungus</name>
    <name type="synonym">Parastagonospora nodorum</name>
    <dbReference type="NCBI Taxonomy" id="321614"/>
    <lineage>
        <taxon>Eukaryota</taxon>
        <taxon>Fungi</taxon>
        <taxon>Dikarya</taxon>
        <taxon>Ascomycota</taxon>
        <taxon>Pezizomycotina</taxon>
        <taxon>Dothideomycetes</taxon>
        <taxon>Pleosporomycetidae</taxon>
        <taxon>Pleosporales</taxon>
        <taxon>Pleosporineae</taxon>
        <taxon>Phaeosphaeriaceae</taxon>
        <taxon>Parastagonospora</taxon>
    </lineage>
</organism>
<evidence type="ECO:0000313" key="3">
    <source>
        <dbReference type="Proteomes" id="UP000663193"/>
    </source>
</evidence>
<protein>
    <recommendedName>
        <fullName evidence="4">Ricin B lectin domain-containing protein</fullName>
    </recommendedName>
</protein>
<feature type="signal peptide" evidence="1">
    <location>
        <begin position="1"/>
        <end position="20"/>
    </location>
</feature>
<keyword evidence="3" id="KW-1185">Reference proteome</keyword>
<dbReference type="VEuPathDB" id="FungiDB:JI435_147790"/>
<accession>A0A7U2IAE3</accession>
<keyword evidence="1" id="KW-0732">Signal</keyword>